<accession>A0ABQ2WIR4</accession>
<sequence>MISLTFKVFSLLCLATFAASSVADTEQMVQLDHAAHVCNNEEETIRLAANDHLREMAKALVEFKATKYCFIMQPSQTVKLLEIKSNYIKFTHNSQVLFTFIEHIVEKEQFLSQQRL</sequence>
<evidence type="ECO:0000313" key="2">
    <source>
        <dbReference type="EMBL" id="GGW55839.1"/>
    </source>
</evidence>
<proteinExistence type="predicted"/>
<name>A0ABQ2WIR4_9ALTE</name>
<dbReference type="RefSeq" id="WP_229796932.1">
    <property type="nucleotide sequence ID" value="NZ_BMYR01000003.1"/>
</dbReference>
<gene>
    <name evidence="2" type="ORF">GCM10008111_10010</name>
</gene>
<feature type="chain" id="PRO_5047360006" evidence="1">
    <location>
        <begin position="24"/>
        <end position="116"/>
    </location>
</feature>
<keyword evidence="1" id="KW-0732">Signal</keyword>
<dbReference type="Proteomes" id="UP000634667">
    <property type="component" value="Unassembled WGS sequence"/>
</dbReference>
<comment type="caution">
    <text evidence="2">The sequence shown here is derived from an EMBL/GenBank/DDBJ whole genome shotgun (WGS) entry which is preliminary data.</text>
</comment>
<evidence type="ECO:0000256" key="1">
    <source>
        <dbReference type="SAM" id="SignalP"/>
    </source>
</evidence>
<feature type="signal peptide" evidence="1">
    <location>
        <begin position="1"/>
        <end position="23"/>
    </location>
</feature>
<keyword evidence="3" id="KW-1185">Reference proteome</keyword>
<protein>
    <submittedName>
        <fullName evidence="2">Uncharacterized protein</fullName>
    </submittedName>
</protein>
<evidence type="ECO:0000313" key="3">
    <source>
        <dbReference type="Proteomes" id="UP000634667"/>
    </source>
</evidence>
<dbReference type="EMBL" id="BMYR01000003">
    <property type="protein sequence ID" value="GGW55839.1"/>
    <property type="molecule type" value="Genomic_DNA"/>
</dbReference>
<reference evidence="3" key="1">
    <citation type="journal article" date="2019" name="Int. J. Syst. Evol. Microbiol.">
        <title>The Global Catalogue of Microorganisms (GCM) 10K type strain sequencing project: providing services to taxonomists for standard genome sequencing and annotation.</title>
        <authorList>
            <consortium name="The Broad Institute Genomics Platform"/>
            <consortium name="The Broad Institute Genome Sequencing Center for Infectious Disease"/>
            <person name="Wu L."/>
            <person name="Ma J."/>
        </authorList>
    </citation>
    <scope>NUCLEOTIDE SEQUENCE [LARGE SCALE GENOMIC DNA]</scope>
    <source>
        <strain evidence="3">KCTC 23723</strain>
    </source>
</reference>
<organism evidence="2 3">
    <name type="scientific">Alishewanella tabrizica</name>
    <dbReference type="NCBI Taxonomy" id="671278"/>
    <lineage>
        <taxon>Bacteria</taxon>
        <taxon>Pseudomonadati</taxon>
        <taxon>Pseudomonadota</taxon>
        <taxon>Gammaproteobacteria</taxon>
        <taxon>Alteromonadales</taxon>
        <taxon>Alteromonadaceae</taxon>
        <taxon>Alishewanella</taxon>
    </lineage>
</organism>